<dbReference type="EMBL" id="CAJVPU010016978">
    <property type="protein sequence ID" value="CAG8656633.1"/>
    <property type="molecule type" value="Genomic_DNA"/>
</dbReference>
<evidence type="ECO:0000313" key="2">
    <source>
        <dbReference type="Proteomes" id="UP000789702"/>
    </source>
</evidence>
<gene>
    <name evidence="1" type="ORF">DHETER_LOCUS9553</name>
</gene>
<proteinExistence type="predicted"/>
<dbReference type="Proteomes" id="UP000789702">
    <property type="component" value="Unassembled WGS sequence"/>
</dbReference>
<sequence>MTEPTLYSDKFITVTSKNLIIKNYYFPFACSLTIPLTEIDSIDNAKDLNLGMFSMKGNWCCNIIPLLWKQPFHFWKDTNEPSPKLTEVNFKFPIQYIFYYQNHRSLLYFMIHYLQNLDTEKLYLASRRWLENIEHFLEDLDYKEYSRALARELGGYFVYGAM</sequence>
<evidence type="ECO:0000313" key="1">
    <source>
        <dbReference type="EMBL" id="CAG8656633.1"/>
    </source>
</evidence>
<reference evidence="1" key="1">
    <citation type="submission" date="2021-06" db="EMBL/GenBank/DDBJ databases">
        <authorList>
            <person name="Kallberg Y."/>
            <person name="Tangrot J."/>
            <person name="Rosling A."/>
        </authorList>
    </citation>
    <scope>NUCLEOTIDE SEQUENCE</scope>
    <source>
        <strain evidence="1">IL203A</strain>
    </source>
</reference>
<name>A0ACA9NGU7_9GLOM</name>
<comment type="caution">
    <text evidence="1">The sequence shown here is derived from an EMBL/GenBank/DDBJ whole genome shotgun (WGS) entry which is preliminary data.</text>
</comment>
<organism evidence="1 2">
    <name type="scientific">Dentiscutata heterogama</name>
    <dbReference type="NCBI Taxonomy" id="1316150"/>
    <lineage>
        <taxon>Eukaryota</taxon>
        <taxon>Fungi</taxon>
        <taxon>Fungi incertae sedis</taxon>
        <taxon>Mucoromycota</taxon>
        <taxon>Glomeromycotina</taxon>
        <taxon>Glomeromycetes</taxon>
        <taxon>Diversisporales</taxon>
        <taxon>Gigasporaceae</taxon>
        <taxon>Dentiscutata</taxon>
    </lineage>
</organism>
<accession>A0ACA9NGU7</accession>
<keyword evidence="2" id="KW-1185">Reference proteome</keyword>
<protein>
    <submittedName>
        <fullName evidence="1">10773_t:CDS:1</fullName>
    </submittedName>
</protein>